<dbReference type="PANTHER" id="PTHR38666:SF2">
    <property type="entry name" value="FLAGELLAR ASSOCIATED PROTEIN"/>
    <property type="match status" value="1"/>
</dbReference>
<proteinExistence type="predicted"/>
<evidence type="ECO:0000313" key="2">
    <source>
        <dbReference type="Proteomes" id="UP000692954"/>
    </source>
</evidence>
<dbReference type="AlphaFoldDB" id="A0A8S1KPR2"/>
<reference evidence="1" key="1">
    <citation type="submission" date="2021-01" db="EMBL/GenBank/DDBJ databases">
        <authorList>
            <consortium name="Genoscope - CEA"/>
            <person name="William W."/>
        </authorList>
    </citation>
    <scope>NUCLEOTIDE SEQUENCE</scope>
</reference>
<gene>
    <name evidence="1" type="ORF">PSON_ATCC_30995.1.T0080516</name>
</gene>
<dbReference type="Pfam" id="PF11539">
    <property type="entry name" value="DUF3228"/>
    <property type="match status" value="1"/>
</dbReference>
<dbReference type="Proteomes" id="UP000692954">
    <property type="component" value="Unassembled WGS sequence"/>
</dbReference>
<dbReference type="PANTHER" id="PTHR38666">
    <property type="match status" value="1"/>
</dbReference>
<dbReference type="OrthoDB" id="415460at2759"/>
<sequence length="196" mass="23043">MQAKRLVLDPFCYRQFGKQGSQQILYDREKFVEKVNELYKKEELKDGYAPFCKHIFIENFTDTPNYILRITNENEHLIRTAYKARNERELPVLSRFIQAESIQLQKAKYLDIILYSKEQITKENKSQGVEDIHGEIDYDFGIISIKPQDENQEIPMLPITSMRNSLGTKEGGSGVEINREEYLKSVDFWSKHVLVE</sequence>
<name>A0A8S1KPR2_9CILI</name>
<comment type="caution">
    <text evidence="1">The sequence shown here is derived from an EMBL/GenBank/DDBJ whole genome shotgun (WGS) entry which is preliminary data.</text>
</comment>
<dbReference type="InterPro" id="IPR021610">
    <property type="entry name" value="DUF3228"/>
</dbReference>
<accession>A0A8S1KPR2</accession>
<evidence type="ECO:0000313" key="1">
    <source>
        <dbReference type="EMBL" id="CAD8054876.1"/>
    </source>
</evidence>
<organism evidence="1 2">
    <name type="scientific">Paramecium sonneborni</name>
    <dbReference type="NCBI Taxonomy" id="65129"/>
    <lineage>
        <taxon>Eukaryota</taxon>
        <taxon>Sar</taxon>
        <taxon>Alveolata</taxon>
        <taxon>Ciliophora</taxon>
        <taxon>Intramacronucleata</taxon>
        <taxon>Oligohymenophorea</taxon>
        <taxon>Peniculida</taxon>
        <taxon>Parameciidae</taxon>
        <taxon>Paramecium</taxon>
    </lineage>
</organism>
<dbReference type="EMBL" id="CAJJDN010000008">
    <property type="protein sequence ID" value="CAD8054876.1"/>
    <property type="molecule type" value="Genomic_DNA"/>
</dbReference>
<keyword evidence="2" id="KW-1185">Reference proteome</keyword>
<protein>
    <submittedName>
        <fullName evidence="1">Uncharacterized protein</fullName>
    </submittedName>
</protein>